<accession>A0A6M6BHT1</accession>
<dbReference type="Proteomes" id="UP000501623">
    <property type="component" value="Chromosome"/>
</dbReference>
<dbReference type="EMBL" id="CP053538">
    <property type="protein sequence ID" value="QJX47458.1"/>
    <property type="molecule type" value="Genomic_DNA"/>
</dbReference>
<evidence type="ECO:0000313" key="1">
    <source>
        <dbReference type="EMBL" id="QJX47458.1"/>
    </source>
</evidence>
<dbReference type="AlphaFoldDB" id="A0A6M6BHT1"/>
<evidence type="ECO:0000313" key="2">
    <source>
        <dbReference type="Proteomes" id="UP000501623"/>
    </source>
</evidence>
<dbReference type="RefSeq" id="WP_171591550.1">
    <property type="nucleotide sequence ID" value="NZ_CP053538.1"/>
</dbReference>
<gene>
    <name evidence="1" type="ORF">HMJ29_11120</name>
</gene>
<keyword evidence="2" id="KW-1185">Reference proteome</keyword>
<protein>
    <submittedName>
        <fullName evidence="1">Uncharacterized protein</fullName>
    </submittedName>
</protein>
<name>A0A6M6BHT1_9BACT</name>
<organism evidence="1 2">
    <name type="scientific">Hymenobacter taeanensis</name>
    <dbReference type="NCBI Taxonomy" id="2735321"/>
    <lineage>
        <taxon>Bacteria</taxon>
        <taxon>Pseudomonadati</taxon>
        <taxon>Bacteroidota</taxon>
        <taxon>Cytophagia</taxon>
        <taxon>Cytophagales</taxon>
        <taxon>Hymenobacteraceae</taxon>
        <taxon>Hymenobacter</taxon>
    </lineage>
</organism>
<proteinExistence type="predicted"/>
<reference evidence="1 2" key="1">
    <citation type="submission" date="2020-05" db="EMBL/GenBank/DDBJ databases">
        <title>Complete genome sequence of Hymenobacter sp. TS19 in Coasted Sand Dune.</title>
        <authorList>
            <person name="Lee J.-H."/>
            <person name="Jung J.-H."/>
            <person name="Jeong S."/>
            <person name="Zhao L."/>
            <person name="Kim M.-K."/>
            <person name="Seo H.-S."/>
            <person name="Lim S."/>
        </authorList>
    </citation>
    <scope>NUCLEOTIDE SEQUENCE [LARGE SCALE GENOMIC DNA]</scope>
    <source>
        <strain evidence="1 2">TS19</strain>
    </source>
</reference>
<dbReference type="KEGG" id="hts:HMJ29_11120"/>
<sequence>MARLTDLTLHDQFHPAEGQRQFQHRANYVSDLYQQFLHGYKPPNTSRISITLVAEQKPTQAWIVGSVAVLDQYAHAPTYDALSDPAKLSFLLDRLHEAVGNLCRAFHWDEAVFDHAYHQVQKQRFVFRFEFPEKVTRDGKKRAHLLLEKTLTHSRLSACLDAGGSTVRATLYEGPNRWWYDPVYALTKRGKWITNDQFGVHTTCPYFRAWYSLPLGIVGTE</sequence>